<dbReference type="Pfam" id="PF07699">
    <property type="entry name" value="Ephrin_rec_like"/>
    <property type="match status" value="1"/>
</dbReference>
<evidence type="ECO:0000313" key="4">
    <source>
        <dbReference type="Proteomes" id="UP000041254"/>
    </source>
</evidence>
<evidence type="ECO:0000313" key="3">
    <source>
        <dbReference type="EMBL" id="CEL95717.1"/>
    </source>
</evidence>
<dbReference type="EMBL" id="CDMY01000236">
    <property type="protein sequence ID" value="CEL95717.1"/>
    <property type="molecule type" value="Genomic_DNA"/>
</dbReference>
<dbReference type="Proteomes" id="UP000041254">
    <property type="component" value="Unassembled WGS sequence"/>
</dbReference>
<dbReference type="VEuPathDB" id="CryptoDB:Vbra_3770"/>
<name>A0A0G4EIK5_VITBC</name>
<dbReference type="PANTHER" id="PTHR46967">
    <property type="entry name" value="INSULIN-LIKE GROWTH FACTOR BINDING PROTEIN,N-TERMINAL"/>
    <property type="match status" value="1"/>
</dbReference>
<dbReference type="Gene3D" id="2.120.10.30">
    <property type="entry name" value="TolB, C-terminal domain"/>
    <property type="match status" value="1"/>
</dbReference>
<reference evidence="3 4" key="1">
    <citation type="submission" date="2014-11" db="EMBL/GenBank/DDBJ databases">
        <authorList>
            <person name="Zhu J."/>
            <person name="Qi W."/>
            <person name="Song R."/>
        </authorList>
    </citation>
    <scope>NUCLEOTIDE SEQUENCE [LARGE SCALE GENOMIC DNA]</scope>
</reference>
<dbReference type="OrthoDB" id="6515930at2759"/>
<feature type="region of interest" description="Disordered" evidence="1">
    <location>
        <begin position="1889"/>
        <end position="1917"/>
    </location>
</feature>
<dbReference type="InterPro" id="IPR009030">
    <property type="entry name" value="Growth_fac_rcpt_cys_sf"/>
</dbReference>
<gene>
    <name evidence="3" type="ORF">Vbra_3770</name>
</gene>
<dbReference type="SUPFAM" id="SSF57184">
    <property type="entry name" value="Growth factor receptor domain"/>
    <property type="match status" value="1"/>
</dbReference>
<dbReference type="InParanoid" id="A0A0G4EIK5"/>
<evidence type="ECO:0000256" key="1">
    <source>
        <dbReference type="SAM" id="MobiDB-lite"/>
    </source>
</evidence>
<feature type="domain" description="Tyrosine-protein kinase ephrin type A/B receptor-like" evidence="2">
    <location>
        <begin position="2119"/>
        <end position="2159"/>
    </location>
</feature>
<dbReference type="Pfam" id="PF05345">
    <property type="entry name" value="He_PIG"/>
    <property type="match status" value="1"/>
</dbReference>
<dbReference type="InterPro" id="IPR011641">
    <property type="entry name" value="Tyr-kin_ephrin_A/B_rcpt-like"/>
</dbReference>
<dbReference type="STRING" id="1169540.A0A0G4EIK5"/>
<keyword evidence="4" id="KW-1185">Reference proteome</keyword>
<evidence type="ECO:0000259" key="2">
    <source>
        <dbReference type="Pfam" id="PF07699"/>
    </source>
</evidence>
<dbReference type="SMART" id="SM01411">
    <property type="entry name" value="Ephrin_rec_like"/>
    <property type="match status" value="4"/>
</dbReference>
<proteinExistence type="predicted"/>
<sequence>MNFNGTIYERSVVDIAPEFRNSYYLYCVADDPSGNLGNYSKSSVCETQAVGEPTGFVQIDVLEARPVGTNITITVTIDRPARQVRCFSYDAAAEEPGGDYADSIVARPTGCDDMTFTPHTSSFGSIIESHYSYNLAKDPLQNRTLSMPAYGTDADNMVMCCAIDFYDREWGETEIYQFVQGFSPVRSNPPDSTPPSNFFIAQPGETYGPEDPPESHDPITTSRSLEFTVRLDETGGMICGFAEDMNVVDQAAIQELQDWNYWMSPWIGGFDVHYIAANTWTTIEVGDEGQYYYFHFQPGRMYEMWCTARDEAWNWISAADIASDASDPPKYKLMVAASIADPPVLSFGEHEAYYNYLEINITATKEGAVVCRADPPGSVDFASFDPDQPPYDPGIYTSHFVDMSFGTPHEMQNVGQADIDNDHVNTSVSLYIGLDDLNMDGTIADWDVYCIGRSDSGGITPFAQVNNSMQTVTKPTAPVFPSITLSVIEAAEEEVSVELSVPFPGLVVNCIMFLNDSNNYAEAVTGPDVSNAISMMYVPGAGASHEFWLDDEPDANTSLLISPSKTFTAYADNETLMNASPITPATSLSLVCFAELVTISGWHLDNATSGSVGNAGRTSLRTIFSLSSGNDTVAPEFTSEIGVIAAQTSLTLTIRTLKEEFATVWFILTDEEADPPDASSVEANGTQATRSDFSGTEHEHTITFSGLTPATTQMAYAVAKDMFGNAMDDEDVQERVRSVRRTNEITSLGVPFTTFSSVSTVFVWCYFKLANINFVYPDLHVGQPISVSGSKPVFKPFPKWIGKMRTSCSAYLKTSRFSMSRPHSAPLRSAAANGRKGISEGSLQVSSLTNPKVCYWERSFSTPIEVSLETEDEMDIQATAPDYSLWDVESTPLQLTPPATVLRGKSVKVVVSSGSGDTTAVLFPFLDSTITQGSFCGNLTVSDAQARGYPVTQNGNTETSSFVFQFSSGTYAMCYSGVSSVWGYAFNKIGTTFSIGGPDANQDVSCVKRQVCTVGPIEGDNLDGNDLMRIMPLGQCGTTDASGFPGSDGSYADSLSNAAVYTAGTGGRGSQEYSFGFGTEIITADAGQYSICWCDKPSYPCDNASGFTVDVGTLSVVGPTEGQSITCYKGDKCIIAGLTGQGLQAGDQIIIRTTPGSCDTGNPVVPNLSATGKTEPGELNGDGVLEFQFGTEPADTINADAGVYGMCYCSSALSVDCSVEANFKLDAGTLTVAGPTTNQVLSCFRGARCRVRSLDGAGLVAGDRLLIRESPTGNACTGAYPPSGFGHSVVENSLSGDATANGDGTQDFVVPDIAQTLSQAMSIEAIDNGDYVEERAIIYTAPSTSEMCWCDSIKSAQNSCTFALSAGTLRIAGPNTGAQNQNGVTTTTFSIEVEGLYLTNTSRIKVIDSTGNCGQIHSSDPTASDLTGSVTSSDAVPSITSGGQKATYSNYQFSVAGTYKVCWWNGELQTDAELAAGQDLSEWYTIDVGNLTVTGPTLNQKFSGIKDRSFDIRLKGLALNTKTNPRLLIIDESAQCSSGSQANAVQVAPESPSTSQSTVLVYRNVLMNTIGEYKVCYREGIGSRLEVGVIKIEDKKTFSVDDLVEEALPLKNPVAVTDNGEEFLLFVQVDETAGTGKLQKIKVTNNDMMEKEYTFEFGSLTLSKPSASLVVKDMHPGLTPPDRLFLLDEHRIIKLYWWSAPAPGQSLGPLTLIFGSSLANPPHDNNNFYRPSALAHAGNHRIVVLKVNGDAAPAVFEYQCHFGETFKFLRETTGLYSPAGIAYGEDTGGVTILNGKYLFVADQLNHRLMILEFGVTGVAKKSDEGLANPNAVSYYDGLVVVGELDNNRLVVLDVRKLSTDSSVTFLTEVTVSDANAIRGLLTKVPQTETRRRLKAEGEDEDEAIEYEPPPAHRNLDGSPINPARRLSVNPCNLTTTSGWLYFSTEKDNKYSQEYNLGMSSVYEAIKPVQFSYTVPTLIEIDGTLRSYPATLVAGFDKVDCFTSGTLPSSLSVNAATGALEGTPNIATAEGSYRIYAHNVAATTSFDVTFGVYCLQGNYYDTTTDTCKACPQGQYAPRGNTLLISCSACSAVRAQSTTTEAGKAFQADCLCTYGFEPDVSGACKACPIGKYKDSISDNTCTDCGGGRTTNATGMTAEANCVCEIGYALLDGACQPCEQGKYCPTVGGQPQSCPIGFNTVGTGARTLDECLCDEGYTWRDETCKPCVIGTFKGDVSNQQCTQCPYAFSTTDT</sequence>
<protein>
    <recommendedName>
        <fullName evidence="2">Tyrosine-protein kinase ephrin type A/B receptor-like domain-containing protein</fullName>
    </recommendedName>
</protein>
<dbReference type="Gene3D" id="2.10.50.10">
    <property type="entry name" value="Tumor Necrosis Factor Receptor, subunit A, domain 2"/>
    <property type="match status" value="3"/>
</dbReference>
<organism evidence="3 4">
    <name type="scientific">Vitrella brassicaformis (strain CCMP3155)</name>
    <dbReference type="NCBI Taxonomy" id="1169540"/>
    <lineage>
        <taxon>Eukaryota</taxon>
        <taxon>Sar</taxon>
        <taxon>Alveolata</taxon>
        <taxon>Colpodellida</taxon>
        <taxon>Vitrellaceae</taxon>
        <taxon>Vitrella</taxon>
    </lineage>
</organism>
<dbReference type="InterPro" id="IPR011042">
    <property type="entry name" value="6-blade_b-propeller_TolB-like"/>
</dbReference>
<accession>A0A0G4EIK5</accession>
<dbReference type="SUPFAM" id="SSF63825">
    <property type="entry name" value="YWTD domain"/>
    <property type="match status" value="1"/>
</dbReference>
<dbReference type="PANTHER" id="PTHR46967:SF2">
    <property type="entry name" value="SUSHI, VON WILLEBRAND FACTOR TYPE A, EGF AND PENTRAXIN DOMAIN-CONTAINING PROTEIN 1-LIKE"/>
    <property type="match status" value="1"/>
</dbReference>